<name>W9WUV2_9EURO</name>
<dbReference type="EMBL" id="AMGX01000006">
    <property type="protein sequence ID" value="EXJ71967.1"/>
    <property type="molecule type" value="Genomic_DNA"/>
</dbReference>
<protein>
    <submittedName>
        <fullName evidence="1">Uncharacterized protein</fullName>
    </submittedName>
</protein>
<evidence type="ECO:0000313" key="2">
    <source>
        <dbReference type="Proteomes" id="UP000019471"/>
    </source>
</evidence>
<accession>W9WUV2</accession>
<dbReference type="Proteomes" id="UP000019471">
    <property type="component" value="Unassembled WGS sequence"/>
</dbReference>
<dbReference type="AlphaFoldDB" id="W9WUV2"/>
<keyword evidence="2" id="KW-1185">Reference proteome</keyword>
<dbReference type="GeneID" id="19189192"/>
<sequence>MARFGTNDRDYAGENGFGSSPKFWKIMGAVWAVRTDNVPLLHYHVEALVGYIRDEVEPRLRKALAGVPSGGVVVGREHVLDSITRADFSKYFDTFKAAKSFQDIGWAAVPSPYEMPKHAIQSRMKLMEEKWERQKAAGWKQQSDVEPVRRPGEIVLSKIGLLASDGHDDGRGEDAQHNSKCDAWKEALNGVNF</sequence>
<gene>
    <name evidence="1" type="ORF">A1O5_04469</name>
</gene>
<comment type="caution">
    <text evidence="1">The sequence shown here is derived from an EMBL/GenBank/DDBJ whole genome shotgun (WGS) entry which is preliminary data.</text>
</comment>
<dbReference type="eggNOG" id="ENOG502T5FY">
    <property type="taxonomic scope" value="Eukaryota"/>
</dbReference>
<proteinExistence type="predicted"/>
<dbReference type="HOGENOM" id="CLU_1408605_0_0_1"/>
<dbReference type="RefSeq" id="XP_007743265.1">
    <property type="nucleotide sequence ID" value="XM_007745075.1"/>
</dbReference>
<reference evidence="1 2" key="1">
    <citation type="submission" date="2013-03" db="EMBL/GenBank/DDBJ databases">
        <title>The Genome Sequence of Cladophialophora psammophila CBS 110553.</title>
        <authorList>
            <consortium name="The Broad Institute Genomics Platform"/>
            <person name="Cuomo C."/>
            <person name="de Hoog S."/>
            <person name="Gorbushina A."/>
            <person name="Walker B."/>
            <person name="Young S.K."/>
            <person name="Zeng Q."/>
            <person name="Gargeya S."/>
            <person name="Fitzgerald M."/>
            <person name="Haas B."/>
            <person name="Abouelleil A."/>
            <person name="Allen A.W."/>
            <person name="Alvarado L."/>
            <person name="Arachchi H.M."/>
            <person name="Berlin A.M."/>
            <person name="Chapman S.B."/>
            <person name="Gainer-Dewar J."/>
            <person name="Goldberg J."/>
            <person name="Griggs A."/>
            <person name="Gujja S."/>
            <person name="Hansen M."/>
            <person name="Howarth C."/>
            <person name="Imamovic A."/>
            <person name="Ireland A."/>
            <person name="Larimer J."/>
            <person name="McCowan C."/>
            <person name="Murphy C."/>
            <person name="Pearson M."/>
            <person name="Poon T.W."/>
            <person name="Priest M."/>
            <person name="Roberts A."/>
            <person name="Saif S."/>
            <person name="Shea T."/>
            <person name="Sisk P."/>
            <person name="Sykes S."/>
            <person name="Wortman J."/>
            <person name="Nusbaum C."/>
            <person name="Birren B."/>
        </authorList>
    </citation>
    <scope>NUCLEOTIDE SEQUENCE [LARGE SCALE GENOMIC DNA]</scope>
    <source>
        <strain evidence="1 2">CBS 110553</strain>
    </source>
</reference>
<evidence type="ECO:0000313" key="1">
    <source>
        <dbReference type="EMBL" id="EXJ71967.1"/>
    </source>
</evidence>
<dbReference type="OrthoDB" id="437457at2759"/>
<organism evidence="1 2">
    <name type="scientific">Cladophialophora psammophila CBS 110553</name>
    <dbReference type="NCBI Taxonomy" id="1182543"/>
    <lineage>
        <taxon>Eukaryota</taxon>
        <taxon>Fungi</taxon>
        <taxon>Dikarya</taxon>
        <taxon>Ascomycota</taxon>
        <taxon>Pezizomycotina</taxon>
        <taxon>Eurotiomycetes</taxon>
        <taxon>Chaetothyriomycetidae</taxon>
        <taxon>Chaetothyriales</taxon>
        <taxon>Herpotrichiellaceae</taxon>
        <taxon>Cladophialophora</taxon>
    </lineage>
</organism>